<reference evidence="1" key="1">
    <citation type="submission" date="2018-07" db="EMBL/GenBank/DDBJ databases">
        <authorList>
            <person name="Quirk P.G."/>
            <person name="Krulwich T.A."/>
        </authorList>
    </citation>
    <scope>NUCLEOTIDE SEQUENCE</scope>
</reference>
<name>A0A380TJ34_9ZZZZ</name>
<organism evidence="1">
    <name type="scientific">metagenome</name>
    <dbReference type="NCBI Taxonomy" id="256318"/>
    <lineage>
        <taxon>unclassified sequences</taxon>
        <taxon>metagenomes</taxon>
    </lineage>
</organism>
<proteinExistence type="predicted"/>
<gene>
    <name evidence="1" type="ORF">DF3PB_5590004</name>
</gene>
<dbReference type="AlphaFoldDB" id="A0A380TJ34"/>
<accession>A0A380TJ34</accession>
<evidence type="ECO:0000313" key="1">
    <source>
        <dbReference type="EMBL" id="SUS08017.1"/>
    </source>
</evidence>
<protein>
    <submittedName>
        <fullName evidence="1">Uncharacterized protein</fullName>
    </submittedName>
</protein>
<sequence length="27" mass="2900">MSLLTFLDTAGIIFVRPEQIAHLGGSL</sequence>
<dbReference type="EMBL" id="UIDG01000511">
    <property type="protein sequence ID" value="SUS08017.1"/>
    <property type="molecule type" value="Genomic_DNA"/>
</dbReference>